<accession>A0A7C3FXE3</accession>
<evidence type="ECO:0000259" key="3">
    <source>
        <dbReference type="Pfam" id="PF00905"/>
    </source>
</evidence>
<dbReference type="InterPro" id="IPR012338">
    <property type="entry name" value="Beta-lactam/transpept-like"/>
</dbReference>
<reference evidence="4" key="1">
    <citation type="journal article" date="2020" name="mSystems">
        <title>Genome- and Community-Level Interaction Insights into Carbon Utilization and Element Cycling Functions of Hydrothermarchaeota in Hydrothermal Sediment.</title>
        <authorList>
            <person name="Zhou Z."/>
            <person name="Liu Y."/>
            <person name="Xu W."/>
            <person name="Pan J."/>
            <person name="Luo Z.H."/>
            <person name="Li M."/>
        </authorList>
    </citation>
    <scope>NUCLEOTIDE SEQUENCE [LARGE SCALE GENOMIC DNA]</scope>
    <source>
        <strain evidence="4">HyVt-489</strain>
    </source>
</reference>
<dbReference type="GO" id="GO:0009252">
    <property type="term" value="P:peptidoglycan biosynthetic process"/>
    <property type="evidence" value="ECO:0007669"/>
    <property type="project" value="TreeGrafter"/>
</dbReference>
<protein>
    <recommendedName>
        <fullName evidence="3">Penicillin-binding protein transpeptidase domain-containing protein</fullName>
    </recommendedName>
</protein>
<proteinExistence type="predicted"/>
<feature type="non-terminal residue" evidence="4">
    <location>
        <position position="1"/>
    </location>
</feature>
<keyword evidence="2" id="KW-0808">Transferase</keyword>
<sequence length="142" mass="15915">YAQNGNVLYTRKDTAKTRIIKRDDLGQLNLMLRGVVNNGTGKRARLQGRDIAGKTGTTNDYRDAWFVGYTPDFVTGLWVGNDDNSKMARVTGGTLPARIWKTYMASALKHHPKSRLPIAAKPIYTRPIHVEHSSATFQITNR</sequence>
<dbReference type="GO" id="GO:0030288">
    <property type="term" value="C:outer membrane-bounded periplasmic space"/>
    <property type="evidence" value="ECO:0007669"/>
    <property type="project" value="TreeGrafter"/>
</dbReference>
<dbReference type="EMBL" id="DRMN01000059">
    <property type="protein sequence ID" value="HFB54449.1"/>
    <property type="molecule type" value="Genomic_DNA"/>
</dbReference>
<dbReference type="InterPro" id="IPR001460">
    <property type="entry name" value="PCN-bd_Tpept"/>
</dbReference>
<feature type="domain" description="Penicillin-binding protein transpeptidase" evidence="3">
    <location>
        <begin position="11"/>
        <end position="72"/>
    </location>
</feature>
<dbReference type="PANTHER" id="PTHR32282:SF33">
    <property type="entry name" value="PEPTIDOGLYCAN GLYCOSYLTRANSFERASE"/>
    <property type="match status" value="1"/>
</dbReference>
<dbReference type="SUPFAM" id="SSF56601">
    <property type="entry name" value="beta-lactamase/transpeptidase-like"/>
    <property type="match status" value="1"/>
</dbReference>
<evidence type="ECO:0000313" key="4">
    <source>
        <dbReference type="EMBL" id="HFB54449.1"/>
    </source>
</evidence>
<evidence type="ECO:0000256" key="1">
    <source>
        <dbReference type="ARBA" id="ARBA00022676"/>
    </source>
</evidence>
<dbReference type="Pfam" id="PF00905">
    <property type="entry name" value="Transpeptidase"/>
    <property type="match status" value="1"/>
</dbReference>
<keyword evidence="1" id="KW-0328">Glycosyltransferase</keyword>
<dbReference type="AlphaFoldDB" id="A0A7C3FXE3"/>
<dbReference type="Proteomes" id="UP000886042">
    <property type="component" value="Unassembled WGS sequence"/>
</dbReference>
<organism evidence="4">
    <name type="scientific">Hellea balneolensis</name>
    <dbReference type="NCBI Taxonomy" id="287478"/>
    <lineage>
        <taxon>Bacteria</taxon>
        <taxon>Pseudomonadati</taxon>
        <taxon>Pseudomonadota</taxon>
        <taxon>Alphaproteobacteria</taxon>
        <taxon>Maricaulales</taxon>
        <taxon>Robiginitomaculaceae</taxon>
        <taxon>Hellea</taxon>
    </lineage>
</organism>
<gene>
    <name evidence="4" type="ORF">ENJ46_00875</name>
</gene>
<name>A0A7C3FXE3_9PROT</name>
<dbReference type="PANTHER" id="PTHR32282">
    <property type="entry name" value="BINDING PROTEIN TRANSPEPTIDASE, PUTATIVE-RELATED"/>
    <property type="match status" value="1"/>
</dbReference>
<evidence type="ECO:0000256" key="2">
    <source>
        <dbReference type="ARBA" id="ARBA00022679"/>
    </source>
</evidence>
<comment type="caution">
    <text evidence="4">The sequence shown here is derived from an EMBL/GenBank/DDBJ whole genome shotgun (WGS) entry which is preliminary data.</text>
</comment>
<dbReference type="InterPro" id="IPR050396">
    <property type="entry name" value="Glycosyltr_51/Transpeptidase"/>
</dbReference>
<dbReference type="GO" id="GO:0008658">
    <property type="term" value="F:penicillin binding"/>
    <property type="evidence" value="ECO:0007669"/>
    <property type="project" value="InterPro"/>
</dbReference>
<dbReference type="GO" id="GO:0008955">
    <property type="term" value="F:peptidoglycan glycosyltransferase activity"/>
    <property type="evidence" value="ECO:0007669"/>
    <property type="project" value="TreeGrafter"/>
</dbReference>
<dbReference type="Gene3D" id="3.40.710.10">
    <property type="entry name" value="DD-peptidase/beta-lactamase superfamily"/>
    <property type="match status" value="1"/>
</dbReference>